<keyword evidence="5" id="KW-0408">Iron</keyword>
<feature type="domain" description="Aminotransferase class V" evidence="8">
    <location>
        <begin position="2"/>
        <end position="367"/>
    </location>
</feature>
<dbReference type="GO" id="GO:0046872">
    <property type="term" value="F:metal ion binding"/>
    <property type="evidence" value="ECO:0007669"/>
    <property type="project" value="UniProtKB-KW"/>
</dbReference>
<dbReference type="Proteomes" id="UP000032534">
    <property type="component" value="Unassembled WGS sequence"/>
</dbReference>
<dbReference type="Gene3D" id="1.10.260.50">
    <property type="match status" value="1"/>
</dbReference>
<evidence type="ECO:0000313" key="9">
    <source>
        <dbReference type="EMBL" id="KJD42176.1"/>
    </source>
</evidence>
<evidence type="ECO:0000256" key="6">
    <source>
        <dbReference type="ARBA" id="ARBA00023014"/>
    </source>
</evidence>
<evidence type="ECO:0000256" key="3">
    <source>
        <dbReference type="ARBA" id="ARBA00022723"/>
    </source>
</evidence>
<reference evidence="9 10" key="1">
    <citation type="submission" date="2014-11" db="EMBL/GenBank/DDBJ databases">
        <title>Draft Genome Sequences of Paenibacillus polymyxa NRRL B-30509 and Paenibacillus terrae NRRL B-30644, Strains from a Poultry Environment that Produce Tridecaptin A and Paenicidins.</title>
        <authorList>
            <person name="van Belkum M.J."/>
            <person name="Lohans C.T."/>
            <person name="Vederas J.C."/>
        </authorList>
    </citation>
    <scope>NUCLEOTIDE SEQUENCE [LARGE SCALE GENOMIC DNA]</scope>
    <source>
        <strain evidence="9 10">NRRL B-30644</strain>
    </source>
</reference>
<protein>
    <submittedName>
        <fullName evidence="9">Cysteine desulfurase</fullName>
        <ecNumber evidence="9">2.8.1.7</ecNumber>
    </submittedName>
</protein>
<dbReference type="EMBL" id="JTHP01000234">
    <property type="protein sequence ID" value="KJD42176.1"/>
    <property type="molecule type" value="Genomic_DNA"/>
</dbReference>
<dbReference type="PATRIC" id="fig|159743.3.peg.6649"/>
<sequence length="384" mass="42366">MIYLDYAASTPMCDEALNMYNTLNKEMFGNASSLHDAGGHAAYALDFSRQRIADMIGGQKEGVYFTTGGTESNMLAVQSILNGLPQHKKHWIMSALEHHSMYNLAALLERQGYELTIVQPDKEGRITRDNLLPYLREDTGLVSVQHANSETGLIQDLTNLSPLLRERGIVLHSDAVQTFGNIPIDVAALGVDAISISSHKVYGPKGVGAVFLRPGTPWRPVYPDTLHENGFRPGTVNVPGIAAFVAAAEMMTKQMELHQERYARLRQYFFTKIQERSIPLRLAAQENNKIERLSHILGCFFHGYEGQYVMLECNRSGVCISTGSACSAGHHEPSPALQALGASSREALQFIRISFGKTTTAGDLDVLVDILTDLTSRQERSLSR</sequence>
<dbReference type="InterPro" id="IPR020578">
    <property type="entry name" value="Aminotrans_V_PyrdxlP_BS"/>
</dbReference>
<evidence type="ECO:0000256" key="1">
    <source>
        <dbReference type="ARBA" id="ARBA00001933"/>
    </source>
</evidence>
<evidence type="ECO:0000313" key="10">
    <source>
        <dbReference type="Proteomes" id="UP000032534"/>
    </source>
</evidence>
<comment type="similarity">
    <text evidence="2">Belongs to the class-V pyridoxal-phosphate-dependent aminotransferase family. NifS/IscS subfamily.</text>
</comment>
<evidence type="ECO:0000259" key="8">
    <source>
        <dbReference type="Pfam" id="PF00266"/>
    </source>
</evidence>
<dbReference type="Pfam" id="PF00266">
    <property type="entry name" value="Aminotran_5"/>
    <property type="match status" value="1"/>
</dbReference>
<proteinExistence type="inferred from homology"/>
<dbReference type="PANTHER" id="PTHR11601:SF36">
    <property type="entry name" value="CYSTEINE DESULFURASE NIFS-RELATED"/>
    <property type="match status" value="1"/>
</dbReference>
<gene>
    <name evidence="9" type="ORF">QD47_29900</name>
</gene>
<name>A0A0D7WSM1_9BACL</name>
<dbReference type="PROSITE" id="PS00595">
    <property type="entry name" value="AA_TRANSFER_CLASS_5"/>
    <property type="match status" value="1"/>
</dbReference>
<evidence type="ECO:0000256" key="4">
    <source>
        <dbReference type="ARBA" id="ARBA00022898"/>
    </source>
</evidence>
<dbReference type="Gene3D" id="3.40.640.10">
    <property type="entry name" value="Type I PLP-dependent aspartate aminotransferase-like (Major domain)"/>
    <property type="match status" value="1"/>
</dbReference>
<evidence type="ECO:0000256" key="7">
    <source>
        <dbReference type="RuleBase" id="RU004504"/>
    </source>
</evidence>
<dbReference type="NCBIfam" id="NF002806">
    <property type="entry name" value="PRK02948.1"/>
    <property type="match status" value="1"/>
</dbReference>
<dbReference type="PANTHER" id="PTHR11601">
    <property type="entry name" value="CYSTEINE DESULFURYLASE FAMILY MEMBER"/>
    <property type="match status" value="1"/>
</dbReference>
<dbReference type="OrthoDB" id="9808002at2"/>
<keyword evidence="6" id="KW-0411">Iron-sulfur</keyword>
<evidence type="ECO:0000256" key="5">
    <source>
        <dbReference type="ARBA" id="ARBA00023004"/>
    </source>
</evidence>
<comment type="caution">
    <text evidence="9">The sequence shown here is derived from an EMBL/GenBank/DDBJ whole genome shotgun (WGS) entry which is preliminary data.</text>
</comment>
<dbReference type="InterPro" id="IPR016454">
    <property type="entry name" value="Cysteine_dSase"/>
</dbReference>
<dbReference type="AlphaFoldDB" id="A0A0D7WSM1"/>
<accession>A0A0D7WSM1</accession>
<dbReference type="InterPro" id="IPR000192">
    <property type="entry name" value="Aminotrans_V_dom"/>
</dbReference>
<dbReference type="GO" id="GO:0031071">
    <property type="term" value="F:cysteine desulfurase activity"/>
    <property type="evidence" value="ECO:0007669"/>
    <property type="project" value="UniProtKB-EC"/>
</dbReference>
<dbReference type="Gene3D" id="3.90.1150.10">
    <property type="entry name" value="Aspartate Aminotransferase, domain 1"/>
    <property type="match status" value="1"/>
</dbReference>
<comment type="cofactor">
    <cofactor evidence="1 7">
        <name>pyridoxal 5'-phosphate</name>
        <dbReference type="ChEBI" id="CHEBI:597326"/>
    </cofactor>
</comment>
<organism evidence="9 10">
    <name type="scientific">Paenibacillus terrae</name>
    <dbReference type="NCBI Taxonomy" id="159743"/>
    <lineage>
        <taxon>Bacteria</taxon>
        <taxon>Bacillati</taxon>
        <taxon>Bacillota</taxon>
        <taxon>Bacilli</taxon>
        <taxon>Bacillales</taxon>
        <taxon>Paenibacillaceae</taxon>
        <taxon>Paenibacillus</taxon>
    </lineage>
</organism>
<dbReference type="InterPro" id="IPR015422">
    <property type="entry name" value="PyrdxlP-dep_Trfase_small"/>
</dbReference>
<dbReference type="PIRSF" id="PIRSF005572">
    <property type="entry name" value="NifS"/>
    <property type="match status" value="1"/>
</dbReference>
<dbReference type="InterPro" id="IPR015421">
    <property type="entry name" value="PyrdxlP-dep_Trfase_major"/>
</dbReference>
<evidence type="ECO:0000256" key="2">
    <source>
        <dbReference type="ARBA" id="ARBA00006490"/>
    </source>
</evidence>
<keyword evidence="10" id="KW-1185">Reference proteome</keyword>
<keyword evidence="4" id="KW-0663">Pyridoxal phosphate</keyword>
<dbReference type="RefSeq" id="WP_044649531.1">
    <property type="nucleotide sequence ID" value="NZ_JTHP01000234.1"/>
</dbReference>
<dbReference type="GO" id="GO:0051536">
    <property type="term" value="F:iron-sulfur cluster binding"/>
    <property type="evidence" value="ECO:0007669"/>
    <property type="project" value="UniProtKB-KW"/>
</dbReference>
<dbReference type="SUPFAM" id="SSF53383">
    <property type="entry name" value="PLP-dependent transferases"/>
    <property type="match status" value="1"/>
</dbReference>
<keyword evidence="9" id="KW-0808">Transferase</keyword>
<dbReference type="EC" id="2.8.1.7" evidence="9"/>
<keyword evidence="3" id="KW-0479">Metal-binding</keyword>
<dbReference type="InterPro" id="IPR015424">
    <property type="entry name" value="PyrdxlP-dep_Trfase"/>
</dbReference>